<dbReference type="InterPro" id="IPR050952">
    <property type="entry name" value="TRIM-NHL_E3_ligases"/>
</dbReference>
<gene>
    <name evidence="3" type="ORF">CGI_10019959</name>
</gene>
<dbReference type="GO" id="GO:0043161">
    <property type="term" value="P:proteasome-mediated ubiquitin-dependent protein catabolic process"/>
    <property type="evidence" value="ECO:0007669"/>
    <property type="project" value="TreeGrafter"/>
</dbReference>
<dbReference type="CDD" id="cd19756">
    <property type="entry name" value="Bbox2"/>
    <property type="match status" value="1"/>
</dbReference>
<name>K1Q9S1_MAGGI</name>
<feature type="region of interest" description="Disordered" evidence="1">
    <location>
        <begin position="994"/>
        <end position="1015"/>
    </location>
</feature>
<dbReference type="SUPFAM" id="SSF101898">
    <property type="entry name" value="NHL repeat"/>
    <property type="match status" value="1"/>
</dbReference>
<organism evidence="3">
    <name type="scientific">Magallana gigas</name>
    <name type="common">Pacific oyster</name>
    <name type="synonym">Crassostrea gigas</name>
    <dbReference type="NCBI Taxonomy" id="29159"/>
    <lineage>
        <taxon>Eukaryota</taxon>
        <taxon>Metazoa</taxon>
        <taxon>Spiralia</taxon>
        <taxon>Lophotrochozoa</taxon>
        <taxon>Mollusca</taxon>
        <taxon>Bivalvia</taxon>
        <taxon>Autobranchia</taxon>
        <taxon>Pteriomorphia</taxon>
        <taxon>Ostreida</taxon>
        <taxon>Ostreoidea</taxon>
        <taxon>Ostreidae</taxon>
        <taxon>Magallana</taxon>
    </lineage>
</organism>
<dbReference type="InterPro" id="IPR000315">
    <property type="entry name" value="Znf_B-box"/>
</dbReference>
<evidence type="ECO:0000256" key="1">
    <source>
        <dbReference type="SAM" id="MobiDB-lite"/>
    </source>
</evidence>
<dbReference type="SUPFAM" id="SSF63829">
    <property type="entry name" value="Calcium-dependent phosphotriesterase"/>
    <property type="match status" value="1"/>
</dbReference>
<feature type="signal peptide" evidence="2">
    <location>
        <begin position="1"/>
        <end position="22"/>
    </location>
</feature>
<feature type="chain" id="PRO_5043892941" evidence="2">
    <location>
        <begin position="23"/>
        <end position="1015"/>
    </location>
</feature>
<dbReference type="PROSITE" id="PS50119">
    <property type="entry name" value="ZF_BBOX"/>
    <property type="match status" value="1"/>
</dbReference>
<dbReference type="InParanoid" id="K1Q9S1"/>
<sequence>MARINHVLVLGLAVLMVAQSYANSHYDGAYVYMTNHPKHMDHPVYVNNAIGPEAKSTNYETRFNGDVCYNLTNYVLEDKGSMGNHRWVEVTFGEDCVAGLIIEEHKMTEEESFSACYTFQYKRYMYFGDHERPPTCTPAMYEYHVIFTLSKDPDENVKQMCKEDHVKDLKTIDHDVVSHRDKINYIPTQEICVRHPSHVYIKYCEPCQVPVCYHCTQNSNHRQLVITTSYNTKRQQHRGTIHTIRSEALFYRPVLLPRIKTDFKTCRTEFSLYQSEMLTKAQTLNHLMDYIQKDFMCNVFCDFDFKHRCLKQKKEIIIYIVSLQRYLYIYEQRRVIRPLQFLSSIKTALPQIHPTLHTSQLSMTESLNKEDVMESLSVIQITERGNRRVGNQCLLKLMSVPELHQSLTVTGVNRCYHISCVTSDRVWVSDGGDNLILTDTTGVPLHRVEDSCRRDRFGIGGFHTVNSESELIYIDRNYNINKLSKDMKTTTTFIERTDSTWEPLCVYWSPSTGDLLVWMRYNRLYTDTSKLIRYNQSGQLTQTIQHDNTGRGLYREPIYITENNNGDVVVSDSYRAVVVTERGGRHRFSYTGHPSGSGLQPRGICTDALSHILVCDGGTKTVQMLDKDGQFLSHLLTKSQEMGEPCSLSYDVNTHRLWVRSWDDNKVCVYRYITRQDALTDQSRVMESLSGIPTPGTEKPQQGNQCLLKLMSPPELLHSPTVTGVDGCDHISCVTSERVWVSDYRNNLILTDTTGVPLHHVEDSCSDSYDGYGLHTVNSETELIYIDRNYNINKLSKDMKTTTTFIKRTYYTLKSRCVYWSPSTGDLLVGMHYNKYIRKGKVTRYNQSGQLTQTIQNDNTGRGLYREPIYITENNNGDVVVSDCISFMSGAVVVTERGGRHRFSYTGHPSGSGLVPLGICTDALSHILMCDDKTKTVHMLDKDGQFLSHLLTESQEMGVPWGLSYDVNTHRLWVGSCNKVCVYRYISRQDALTDEHRPRPDGDAMFSSTSAVEWR</sequence>
<dbReference type="Gene3D" id="2.120.10.30">
    <property type="entry name" value="TolB, C-terminal domain"/>
    <property type="match status" value="2"/>
</dbReference>
<protein>
    <submittedName>
        <fullName evidence="3">Tripartite motif-containing protein 3</fullName>
    </submittedName>
</protein>
<dbReference type="PANTHER" id="PTHR24104">
    <property type="entry name" value="E3 UBIQUITIN-PROTEIN LIGASE NHLRC1-RELATED"/>
    <property type="match status" value="1"/>
</dbReference>
<dbReference type="GO" id="GO:0061630">
    <property type="term" value="F:ubiquitin protein ligase activity"/>
    <property type="evidence" value="ECO:0007669"/>
    <property type="project" value="TreeGrafter"/>
</dbReference>
<evidence type="ECO:0000313" key="3">
    <source>
        <dbReference type="EMBL" id="EKC30723.1"/>
    </source>
</evidence>
<feature type="compositionally biased region" description="Polar residues" evidence="1">
    <location>
        <begin position="1006"/>
        <end position="1015"/>
    </location>
</feature>
<dbReference type="InterPro" id="IPR011042">
    <property type="entry name" value="6-blade_b-propeller_TolB-like"/>
</dbReference>
<dbReference type="SUPFAM" id="SSF57845">
    <property type="entry name" value="B-box zinc-binding domain"/>
    <property type="match status" value="1"/>
</dbReference>
<proteinExistence type="predicted"/>
<dbReference type="GO" id="GO:0008270">
    <property type="term" value="F:zinc ion binding"/>
    <property type="evidence" value="ECO:0007669"/>
    <property type="project" value="UniProtKB-KW"/>
</dbReference>
<evidence type="ECO:0000256" key="2">
    <source>
        <dbReference type="SAM" id="SignalP"/>
    </source>
</evidence>
<dbReference type="AlphaFoldDB" id="K1Q9S1"/>
<accession>K1Q9S1</accession>
<keyword evidence="2" id="KW-0732">Signal</keyword>
<dbReference type="HOGENOM" id="CLU_005968_0_0_1"/>
<dbReference type="PANTHER" id="PTHR24104:SF25">
    <property type="entry name" value="PROTEIN LIN-41"/>
    <property type="match status" value="1"/>
</dbReference>
<dbReference type="EMBL" id="JH817906">
    <property type="protein sequence ID" value="EKC30723.1"/>
    <property type="molecule type" value="Genomic_DNA"/>
</dbReference>
<reference evidence="3" key="1">
    <citation type="journal article" date="2012" name="Nature">
        <title>The oyster genome reveals stress adaptation and complexity of shell formation.</title>
        <authorList>
            <person name="Zhang G."/>
            <person name="Fang X."/>
            <person name="Guo X."/>
            <person name="Li L."/>
            <person name="Luo R."/>
            <person name="Xu F."/>
            <person name="Yang P."/>
            <person name="Zhang L."/>
            <person name="Wang X."/>
            <person name="Qi H."/>
            <person name="Xiong Z."/>
            <person name="Que H."/>
            <person name="Xie Y."/>
            <person name="Holland P.W."/>
            <person name="Paps J."/>
            <person name="Zhu Y."/>
            <person name="Wu F."/>
            <person name="Chen Y."/>
            <person name="Wang J."/>
            <person name="Peng C."/>
            <person name="Meng J."/>
            <person name="Yang L."/>
            <person name="Liu J."/>
            <person name="Wen B."/>
            <person name="Zhang N."/>
            <person name="Huang Z."/>
            <person name="Zhu Q."/>
            <person name="Feng Y."/>
            <person name="Mount A."/>
            <person name="Hedgecock D."/>
            <person name="Xu Z."/>
            <person name="Liu Y."/>
            <person name="Domazet-Loso T."/>
            <person name="Du Y."/>
            <person name="Sun X."/>
            <person name="Zhang S."/>
            <person name="Liu B."/>
            <person name="Cheng P."/>
            <person name="Jiang X."/>
            <person name="Li J."/>
            <person name="Fan D."/>
            <person name="Wang W."/>
            <person name="Fu W."/>
            <person name="Wang T."/>
            <person name="Wang B."/>
            <person name="Zhang J."/>
            <person name="Peng Z."/>
            <person name="Li Y."/>
            <person name="Li N."/>
            <person name="Wang J."/>
            <person name="Chen M."/>
            <person name="He Y."/>
            <person name="Tan F."/>
            <person name="Song X."/>
            <person name="Zheng Q."/>
            <person name="Huang R."/>
            <person name="Yang H."/>
            <person name="Du X."/>
            <person name="Chen L."/>
            <person name="Yang M."/>
            <person name="Gaffney P.M."/>
            <person name="Wang S."/>
            <person name="Luo L."/>
            <person name="She Z."/>
            <person name="Ming Y."/>
            <person name="Huang W."/>
            <person name="Zhang S."/>
            <person name="Huang B."/>
            <person name="Zhang Y."/>
            <person name="Qu T."/>
            <person name="Ni P."/>
            <person name="Miao G."/>
            <person name="Wang J."/>
            <person name="Wang Q."/>
            <person name="Steinberg C.E."/>
            <person name="Wang H."/>
            <person name="Li N."/>
            <person name="Qian L."/>
            <person name="Zhang G."/>
            <person name="Li Y."/>
            <person name="Yang H."/>
            <person name="Liu X."/>
            <person name="Wang J."/>
            <person name="Yin Y."/>
            <person name="Wang J."/>
        </authorList>
    </citation>
    <scope>NUCLEOTIDE SEQUENCE [LARGE SCALE GENOMIC DNA]</scope>
    <source>
        <strain evidence="3">05x7-T-G4-1.051#20</strain>
    </source>
</reference>
<dbReference type="GO" id="GO:0000209">
    <property type="term" value="P:protein polyubiquitination"/>
    <property type="evidence" value="ECO:0007669"/>
    <property type="project" value="TreeGrafter"/>
</dbReference>